<evidence type="ECO:0000313" key="2">
    <source>
        <dbReference type="Proteomes" id="UP000777784"/>
    </source>
</evidence>
<gene>
    <name evidence="1" type="ORF">KJ970_03030</name>
</gene>
<sequence length="83" mass="9290">MRKAQLIASNPEPERFGDAIQSRTEYKTERLLDVHLVTDEDIANQTCYAGKIGAASFQRSCYLLAEIGPLTSFLEIHPVSFCI</sequence>
<name>A0A948W503_UNCEI</name>
<proteinExistence type="predicted"/>
<evidence type="ECO:0000313" key="1">
    <source>
        <dbReference type="EMBL" id="MBU2689874.1"/>
    </source>
</evidence>
<comment type="caution">
    <text evidence="1">The sequence shown here is derived from an EMBL/GenBank/DDBJ whole genome shotgun (WGS) entry which is preliminary data.</text>
</comment>
<dbReference type="AlphaFoldDB" id="A0A948W503"/>
<protein>
    <submittedName>
        <fullName evidence="1">Uncharacterized protein</fullName>
    </submittedName>
</protein>
<organism evidence="1 2">
    <name type="scientific">Eiseniibacteriota bacterium</name>
    <dbReference type="NCBI Taxonomy" id="2212470"/>
    <lineage>
        <taxon>Bacteria</taxon>
        <taxon>Candidatus Eiseniibacteriota</taxon>
    </lineage>
</organism>
<reference evidence="1" key="1">
    <citation type="submission" date="2021-05" db="EMBL/GenBank/DDBJ databases">
        <title>Energy efficiency and biological interactions define the core microbiome of deep oligotrophic groundwater.</title>
        <authorList>
            <person name="Mehrshad M."/>
            <person name="Lopez-Fernandez M."/>
            <person name="Bell E."/>
            <person name="Bernier-Latmani R."/>
            <person name="Bertilsson S."/>
            <person name="Dopson M."/>
        </authorList>
    </citation>
    <scope>NUCLEOTIDE SEQUENCE</scope>
    <source>
        <strain evidence="1">Modern_marine.mb.64</strain>
    </source>
</reference>
<accession>A0A948W503</accession>
<dbReference type="EMBL" id="JAHJDP010000019">
    <property type="protein sequence ID" value="MBU2689874.1"/>
    <property type="molecule type" value="Genomic_DNA"/>
</dbReference>
<dbReference type="Proteomes" id="UP000777784">
    <property type="component" value="Unassembled WGS sequence"/>
</dbReference>